<protein>
    <submittedName>
        <fullName evidence="3">Uncharacterized protein</fullName>
    </submittedName>
</protein>
<dbReference type="EMBL" id="ASHM01069733">
    <property type="protein sequence ID" value="PNX54958.1"/>
    <property type="molecule type" value="Genomic_DNA"/>
</dbReference>
<dbReference type="AlphaFoldDB" id="A0A2K3LNV5"/>
<evidence type="ECO:0000313" key="2">
    <source>
        <dbReference type="EMBL" id="PNX54958.1"/>
    </source>
</evidence>
<gene>
    <name evidence="3" type="ORF">L195_g036206</name>
    <name evidence="1" type="ORF">L195_g048392</name>
    <name evidence="2" type="ORF">L195_g048581</name>
</gene>
<evidence type="ECO:0000313" key="4">
    <source>
        <dbReference type="Proteomes" id="UP000236291"/>
    </source>
</evidence>
<proteinExistence type="predicted"/>
<dbReference type="EMBL" id="ASHM01069114">
    <property type="protein sequence ID" value="PNX54770.1"/>
    <property type="molecule type" value="Genomic_DNA"/>
</dbReference>
<organism evidence="3 4">
    <name type="scientific">Trifolium pratense</name>
    <name type="common">Red clover</name>
    <dbReference type="NCBI Taxonomy" id="57577"/>
    <lineage>
        <taxon>Eukaryota</taxon>
        <taxon>Viridiplantae</taxon>
        <taxon>Streptophyta</taxon>
        <taxon>Embryophyta</taxon>
        <taxon>Tracheophyta</taxon>
        <taxon>Spermatophyta</taxon>
        <taxon>Magnoliopsida</taxon>
        <taxon>eudicotyledons</taxon>
        <taxon>Gunneridae</taxon>
        <taxon>Pentapetalae</taxon>
        <taxon>rosids</taxon>
        <taxon>fabids</taxon>
        <taxon>Fabales</taxon>
        <taxon>Fabaceae</taxon>
        <taxon>Papilionoideae</taxon>
        <taxon>50 kb inversion clade</taxon>
        <taxon>NPAAA clade</taxon>
        <taxon>Hologalegina</taxon>
        <taxon>IRL clade</taxon>
        <taxon>Trifolieae</taxon>
        <taxon>Trifolium</taxon>
    </lineage>
</organism>
<evidence type="ECO:0000313" key="3">
    <source>
        <dbReference type="EMBL" id="PNX80209.1"/>
    </source>
</evidence>
<reference evidence="3 4" key="2">
    <citation type="journal article" date="2017" name="Front. Plant Sci.">
        <title>Gene Classification and Mining of Molecular Markers Useful in Red Clover (Trifolium pratense) Breeding.</title>
        <authorList>
            <person name="Istvanek J."/>
            <person name="Dluhosova J."/>
            <person name="Dluhos P."/>
            <person name="Patkova L."/>
            <person name="Nedelnik J."/>
            <person name="Repkova J."/>
        </authorList>
    </citation>
    <scope>NUCLEOTIDE SEQUENCE [LARGE SCALE GENOMIC DNA]</scope>
    <source>
        <strain evidence="4">cv. Tatra</strain>
        <tissue evidence="3">Young leaves</tissue>
    </source>
</reference>
<reference evidence="3 4" key="1">
    <citation type="journal article" date="2014" name="Am. J. Bot.">
        <title>Genome assembly and annotation for red clover (Trifolium pratense; Fabaceae).</title>
        <authorList>
            <person name="Istvanek J."/>
            <person name="Jaros M."/>
            <person name="Krenek A."/>
            <person name="Repkova J."/>
        </authorList>
    </citation>
    <scope>NUCLEOTIDE SEQUENCE [LARGE SCALE GENOMIC DNA]</scope>
    <source>
        <strain evidence="4">cv. Tatra</strain>
        <tissue evidence="3">Young leaves</tissue>
    </source>
</reference>
<accession>A0A2K3LNV5</accession>
<evidence type="ECO:0000313" key="1">
    <source>
        <dbReference type="EMBL" id="PNX54770.1"/>
    </source>
</evidence>
<sequence>MHQRKLPAATAFHPLSNFDPNSAFSGVGSIARGIILFMVARVDPVAKMKLYVATIWF</sequence>
<comment type="caution">
    <text evidence="3">The sequence shown here is derived from an EMBL/GenBank/DDBJ whole genome shotgun (WGS) entry which is preliminary data.</text>
</comment>
<dbReference type="Proteomes" id="UP000236291">
    <property type="component" value="Unassembled WGS sequence"/>
</dbReference>
<dbReference type="EMBL" id="ASHM01037483">
    <property type="protein sequence ID" value="PNX80209.1"/>
    <property type="molecule type" value="Genomic_DNA"/>
</dbReference>
<name>A0A2K3LNV5_TRIPR</name>